<evidence type="ECO:0000313" key="5">
    <source>
        <dbReference type="Proteomes" id="UP001235966"/>
    </source>
</evidence>
<evidence type="ECO:0000313" key="4">
    <source>
        <dbReference type="EMBL" id="MDP9800737.1"/>
    </source>
</evidence>
<comment type="caution">
    <text evidence="4">The sequence shown here is derived from an EMBL/GenBank/DDBJ whole genome shotgun (WGS) entry which is preliminary data.</text>
</comment>
<accession>A0ABT9NAJ0</accession>
<reference evidence="4 5" key="1">
    <citation type="submission" date="2023-07" db="EMBL/GenBank/DDBJ databases">
        <title>Sequencing the genomes of 1000 actinobacteria strains.</title>
        <authorList>
            <person name="Klenk H.-P."/>
        </authorList>
    </citation>
    <scope>NUCLEOTIDE SEQUENCE [LARGE SCALE GENOMIC DNA]</scope>
    <source>
        <strain evidence="4 5">DSM 102162</strain>
    </source>
</reference>
<organism evidence="4 5">
    <name type="scientific">Arcanobacterium wilhelmae</name>
    <dbReference type="NCBI Taxonomy" id="1803177"/>
    <lineage>
        <taxon>Bacteria</taxon>
        <taxon>Bacillati</taxon>
        <taxon>Actinomycetota</taxon>
        <taxon>Actinomycetes</taxon>
        <taxon>Actinomycetales</taxon>
        <taxon>Actinomycetaceae</taxon>
        <taxon>Arcanobacterium</taxon>
    </lineage>
</organism>
<protein>
    <submittedName>
        <fullName evidence="4">Uncharacterized protein YjbJ (UPF0337 family)</fullName>
    </submittedName>
</protein>
<proteinExistence type="inferred from homology"/>
<dbReference type="RefSeq" id="WP_307014354.1">
    <property type="nucleotide sequence ID" value="NZ_JAUSQW010000001.1"/>
</dbReference>
<evidence type="ECO:0000256" key="1">
    <source>
        <dbReference type="ARBA" id="ARBA00009129"/>
    </source>
</evidence>
<gene>
    <name evidence="4" type="ORF">J2S49_000813</name>
</gene>
<dbReference type="Pfam" id="PF05532">
    <property type="entry name" value="CsbD"/>
    <property type="match status" value="1"/>
</dbReference>
<evidence type="ECO:0000259" key="3">
    <source>
        <dbReference type="Pfam" id="PF05532"/>
    </source>
</evidence>
<name>A0ABT9NAJ0_9ACTO</name>
<dbReference type="InterPro" id="IPR036629">
    <property type="entry name" value="YjbJ_sf"/>
</dbReference>
<comment type="similarity">
    <text evidence="1">Belongs to the UPF0337 (CsbD) family.</text>
</comment>
<dbReference type="Gene3D" id="1.10.1470.10">
    <property type="entry name" value="YjbJ"/>
    <property type="match status" value="1"/>
</dbReference>
<feature type="region of interest" description="Disordered" evidence="2">
    <location>
        <begin position="17"/>
        <end position="38"/>
    </location>
</feature>
<sequence>MGFEEKAEAKVTELGGKAKEALGNITGDKDLAAEGNADQGEGKVKEFLADAQDKVDNVAATVKESAKRLTDKVFGDDK</sequence>
<keyword evidence="5" id="KW-1185">Reference proteome</keyword>
<evidence type="ECO:0000256" key="2">
    <source>
        <dbReference type="SAM" id="MobiDB-lite"/>
    </source>
</evidence>
<feature type="domain" description="CsbD-like" evidence="3">
    <location>
        <begin position="5"/>
        <end position="56"/>
    </location>
</feature>
<dbReference type="Proteomes" id="UP001235966">
    <property type="component" value="Unassembled WGS sequence"/>
</dbReference>
<dbReference type="EMBL" id="JAUSQW010000001">
    <property type="protein sequence ID" value="MDP9800737.1"/>
    <property type="molecule type" value="Genomic_DNA"/>
</dbReference>
<dbReference type="InterPro" id="IPR008462">
    <property type="entry name" value="CsbD"/>
</dbReference>
<dbReference type="SUPFAM" id="SSF69047">
    <property type="entry name" value="Hypothetical protein YjbJ"/>
    <property type="match status" value="1"/>
</dbReference>